<dbReference type="GeneID" id="11538007"/>
<protein>
    <submittedName>
        <fullName evidence="1">Predicted protein</fullName>
    </submittedName>
</protein>
<proteinExistence type="predicted"/>
<sequence length="49" mass="5785">MTDNQMVLENIYNEVMDELVDVGTLPMYTAQEIHTEVMNRFAGVYHQHR</sequence>
<accession>E3SME1</accession>
<evidence type="ECO:0000313" key="2">
    <source>
        <dbReference type="Proteomes" id="UP000006529"/>
    </source>
</evidence>
<dbReference type="KEGG" id="vg:11538007"/>
<evidence type="ECO:0000313" key="1">
    <source>
        <dbReference type="EMBL" id="ADP00036.1"/>
    </source>
</evidence>
<reference evidence="1 2" key="1">
    <citation type="submission" date="2009-10" db="EMBL/GenBank/DDBJ databases">
        <title>The Genome Sequence of Cyanophage 9515-10a.</title>
        <authorList>
            <consortium name="The Broad Institute Genome Sequencing Platform"/>
            <person name="Henn M.R."/>
            <person name="Sullivan M.S."/>
            <person name="Osburne M.S."/>
            <person name="Levin J."/>
            <person name="Malboeuf C."/>
            <person name="Casali M."/>
            <person name="Russ C."/>
            <person name="Lennon N."/>
            <person name="Erlich R."/>
            <person name="Young S.K."/>
            <person name="Koehrsen M."/>
            <person name="Yandava C."/>
            <person name="Zeng Q."/>
            <person name="Alvarado L."/>
            <person name="Anderson S."/>
            <person name="Berlin A."/>
            <person name="Borenstein D."/>
            <person name="Chen Z."/>
            <person name="Engels R."/>
            <person name="Freedman E."/>
            <person name="Gellesch M."/>
            <person name="Goldberg J."/>
            <person name="Green L."/>
            <person name="Griggs A."/>
            <person name="Gujja S."/>
            <person name="Heiman D."/>
            <person name="Hepburn T."/>
            <person name="Howarth C."/>
            <person name="Jen D."/>
            <person name="Larson L."/>
            <person name="Lewis B."/>
            <person name="Mehta T."/>
            <person name="Park D."/>
            <person name="Pearson M."/>
            <person name="Roberts A."/>
            <person name="Ryan E."/>
            <person name="Saif S."/>
            <person name="Shea T."/>
            <person name="Shenoy N."/>
            <person name="Sisk P."/>
            <person name="Stolte C."/>
            <person name="Sykes S."/>
            <person name="Walk T."/>
            <person name="White J."/>
            <person name="Yu Q."/>
            <person name="Coleman M.L."/>
            <person name="Huang K.H."/>
            <person name="Weigele P.R."/>
            <person name="DeFrancesco A.S."/>
            <person name="Kern S.E."/>
            <person name="Thompson L.R."/>
            <person name="Fu R."/>
            <person name="Hombeck B."/>
            <person name="Chisholm S.W."/>
            <person name="Haas B."/>
            <person name="Nusbaum C."/>
            <person name="Galagan J."/>
            <person name="Birren B."/>
        </authorList>
    </citation>
    <scope>NUCLEOTIDE SEQUENCE [LARGE SCALE GENOMIC DNA]</scope>
    <source>
        <strain evidence="1">9515-10a</strain>
    </source>
</reference>
<gene>
    <name evidence="1" type="ORF">CYOG_00015</name>
</gene>
<dbReference type="RefSeq" id="YP_005087408.1">
    <property type="nucleotide sequence ID" value="NC_016657.1"/>
</dbReference>
<organism evidence="1 2">
    <name type="scientific">Cyanophage 9515-10a</name>
    <dbReference type="NCBI Taxonomy" id="444875"/>
    <lineage>
        <taxon>Viruses</taxon>
        <taxon>Duplodnaviria</taxon>
        <taxon>Heunggongvirae</taxon>
        <taxon>Uroviricota</taxon>
        <taxon>Caudoviricetes</taxon>
        <taxon>Autographivirales</taxon>
        <taxon>Sechaudvirinae</taxon>
        <taxon>Tangaroavirus</taxon>
        <taxon>Tangaroavirus tv951510a</taxon>
    </lineage>
</organism>
<keyword evidence="2" id="KW-1185">Reference proteome</keyword>
<name>E3SME1_9CAUD</name>
<dbReference type="OrthoDB" id="37211at10239"/>
<dbReference type="Proteomes" id="UP000006529">
    <property type="component" value="Segment"/>
</dbReference>
<dbReference type="EMBL" id="GU071100">
    <property type="protein sequence ID" value="ADP00036.1"/>
    <property type="molecule type" value="Genomic_DNA"/>
</dbReference>